<feature type="compositionally biased region" description="Basic and acidic residues" evidence="1">
    <location>
        <begin position="169"/>
        <end position="196"/>
    </location>
</feature>
<feature type="region of interest" description="Disordered" evidence="1">
    <location>
        <begin position="284"/>
        <end position="319"/>
    </location>
</feature>
<dbReference type="InterPro" id="IPR039136">
    <property type="entry name" value="NUFIP1-like"/>
</dbReference>
<feature type="region of interest" description="Disordered" evidence="1">
    <location>
        <begin position="169"/>
        <end position="250"/>
    </location>
</feature>
<dbReference type="EMBL" id="AP029265">
    <property type="protein sequence ID" value="BFF96677.1"/>
    <property type="molecule type" value="Genomic_DNA"/>
</dbReference>
<dbReference type="AlphaFoldDB" id="A0AAU9FLG2"/>
<evidence type="ECO:0000313" key="3">
    <source>
        <dbReference type="EMBL" id="BFF96677.1"/>
    </source>
</evidence>
<dbReference type="InterPro" id="IPR019496">
    <property type="entry name" value="NUFIP1_cons_dom"/>
</dbReference>
<keyword evidence="4" id="KW-1185">Reference proteome</keyword>
<feature type="domain" description="C2H2-type" evidence="2">
    <location>
        <begin position="85"/>
        <end position="105"/>
    </location>
</feature>
<name>A0AAU9FLG2_DROMD</name>
<protein>
    <submittedName>
        <fullName evidence="3">Nuclear fragile X mental retardation-interacting protein 1</fullName>
    </submittedName>
</protein>
<sequence>MEEKVSPRFVLPSPKFATTEKEANRTTMHYLTPSGMTLLPRAKQPPPMYGARGSTVPAKYLEQSTITSLPQAPPVYKSPPRPEHCHNCGMELANAQDMRRHLDQHEACPAEGCDFAALHNIVEHHIEANHITGVYQKVKKLWTPEDTAAWRAERRKKFPTAANVELAKRAQEQRLKRGESLEASKSRFGRREDRQRTRPNNSQEKRPRSSKRAKGKSQHVNKKNDEESIRQNTDALEEDTSHISGTGVPMFRGTGQMVNYEHSKDNGQKNKNALCGLLGMYGSGSEDSEIESEENKQWQGQRSPQRETECSTVKNEISRDDPLVPNTVVQMNSLETIEESPMSSEDLIKENYSSSDDAPDEAPIQRVIESIAEPAIHQTEFITPKPRPSPKPTAAKAQKRFSGLNYKRARKTTNPNTMLSKLLASDIRHERNVLLQCVRYVCKNQFFGIGASTREDTEKGIILPSQM</sequence>
<dbReference type="PROSITE" id="PS00028">
    <property type="entry name" value="ZINC_FINGER_C2H2_1"/>
    <property type="match status" value="1"/>
</dbReference>
<dbReference type="GO" id="GO:0003723">
    <property type="term" value="F:RNA binding"/>
    <property type="evidence" value="ECO:0007669"/>
    <property type="project" value="InterPro"/>
</dbReference>
<dbReference type="Pfam" id="PF10453">
    <property type="entry name" value="NUFIP1"/>
    <property type="match status" value="1"/>
</dbReference>
<dbReference type="Proteomes" id="UP001500889">
    <property type="component" value="Chromosome J"/>
</dbReference>
<evidence type="ECO:0000259" key="2">
    <source>
        <dbReference type="PROSITE" id="PS00028"/>
    </source>
</evidence>
<accession>A0AAU9FLG2</accession>
<gene>
    <name evidence="3" type="ORF">DMAD_05264</name>
</gene>
<dbReference type="GO" id="GO:0000492">
    <property type="term" value="P:box C/D snoRNP assembly"/>
    <property type="evidence" value="ECO:0007669"/>
    <property type="project" value="TreeGrafter"/>
</dbReference>
<organism evidence="3 4">
    <name type="scientific">Drosophila madeirensis</name>
    <name type="common">Fruit fly</name>
    <dbReference type="NCBI Taxonomy" id="30013"/>
    <lineage>
        <taxon>Eukaryota</taxon>
        <taxon>Metazoa</taxon>
        <taxon>Ecdysozoa</taxon>
        <taxon>Arthropoda</taxon>
        <taxon>Hexapoda</taxon>
        <taxon>Insecta</taxon>
        <taxon>Pterygota</taxon>
        <taxon>Neoptera</taxon>
        <taxon>Endopterygota</taxon>
        <taxon>Diptera</taxon>
        <taxon>Brachycera</taxon>
        <taxon>Muscomorpha</taxon>
        <taxon>Ephydroidea</taxon>
        <taxon>Drosophilidae</taxon>
        <taxon>Drosophila</taxon>
        <taxon>Sophophora</taxon>
    </lineage>
</organism>
<proteinExistence type="predicted"/>
<reference evidence="3 4" key="1">
    <citation type="submission" date="2024-02" db="EMBL/GenBank/DDBJ databases">
        <title>A chromosome-level genome assembly of Drosophila madeirensis, a fruit fly species endemic to Madeira island.</title>
        <authorList>
            <person name="Tomihara K."/>
            <person name="Llopart A."/>
            <person name="Yamamoto D."/>
        </authorList>
    </citation>
    <scope>NUCLEOTIDE SEQUENCE [LARGE SCALE GENOMIC DNA]</scope>
    <source>
        <strain evidence="3 4">RF1</strain>
    </source>
</reference>
<dbReference type="InterPro" id="IPR013087">
    <property type="entry name" value="Znf_C2H2_type"/>
</dbReference>
<dbReference type="PANTHER" id="PTHR13309:SF0">
    <property type="entry name" value="FMR1-INTERACTING PROTEIN NUFIP1"/>
    <property type="match status" value="1"/>
</dbReference>
<evidence type="ECO:0000313" key="4">
    <source>
        <dbReference type="Proteomes" id="UP001500889"/>
    </source>
</evidence>
<feature type="compositionally biased region" description="Basic residues" evidence="1">
    <location>
        <begin position="208"/>
        <end position="221"/>
    </location>
</feature>
<dbReference type="GO" id="GO:0005634">
    <property type="term" value="C:nucleus"/>
    <property type="evidence" value="ECO:0007669"/>
    <property type="project" value="TreeGrafter"/>
</dbReference>
<dbReference type="PANTHER" id="PTHR13309">
    <property type="entry name" value="NUCLEAR FRAGILE X MENTAL RETARDATION PROTEIN INTERACTING PROTEIN 1"/>
    <property type="match status" value="1"/>
</dbReference>
<evidence type="ECO:0000256" key="1">
    <source>
        <dbReference type="SAM" id="MobiDB-lite"/>
    </source>
</evidence>